<keyword evidence="2" id="KW-0813">Transport</keyword>
<reference evidence="9 10" key="1">
    <citation type="journal article" date="2021" name="J. Microbiol. Biotechnol.">
        <title>An Efficient Markerless Deletion System Suitable for the Industrial Strains of Streptomyces.</title>
        <authorList>
            <person name="Dong J."/>
            <person name="Wei J."/>
            <person name="Li H."/>
            <person name="Zhao S."/>
            <person name="Guan W."/>
        </authorList>
    </citation>
    <scope>NUCLEOTIDE SEQUENCE [LARGE SCALE GENOMIC DNA]</scope>
    <source>
        <strain evidence="9 10">CICC 11043</strain>
    </source>
</reference>
<evidence type="ECO:0000256" key="6">
    <source>
        <dbReference type="ARBA" id="ARBA00023136"/>
    </source>
</evidence>
<evidence type="ECO:0000256" key="7">
    <source>
        <dbReference type="ARBA" id="ARBA00023251"/>
    </source>
</evidence>
<dbReference type="Gene3D" id="1.20.1250.20">
    <property type="entry name" value="MFS general substrate transporter like domains"/>
    <property type="match status" value="1"/>
</dbReference>
<dbReference type="SUPFAM" id="SSF103473">
    <property type="entry name" value="MFS general substrate transporter"/>
    <property type="match status" value="1"/>
</dbReference>
<feature type="transmembrane region" description="Helical" evidence="8">
    <location>
        <begin position="343"/>
        <end position="367"/>
    </location>
</feature>
<evidence type="ECO:0000256" key="4">
    <source>
        <dbReference type="ARBA" id="ARBA00022692"/>
    </source>
</evidence>
<evidence type="ECO:0000256" key="5">
    <source>
        <dbReference type="ARBA" id="ARBA00022989"/>
    </source>
</evidence>
<dbReference type="PANTHER" id="PTHR42718:SF46">
    <property type="entry name" value="BLR6921 PROTEIN"/>
    <property type="match status" value="1"/>
</dbReference>
<dbReference type="RefSeq" id="WP_230529053.1">
    <property type="nucleotide sequence ID" value="NZ_BMSO01000031.1"/>
</dbReference>
<accession>A0ABZ0KQE9</accession>
<feature type="transmembrane region" description="Helical" evidence="8">
    <location>
        <begin position="387"/>
        <end position="407"/>
    </location>
</feature>
<keyword evidence="6 8" id="KW-0472">Membrane</keyword>
<evidence type="ECO:0000313" key="9">
    <source>
        <dbReference type="EMBL" id="WOT40300.1"/>
    </source>
</evidence>
<keyword evidence="4 8" id="KW-0812">Transmembrane</keyword>
<dbReference type="InterPro" id="IPR011701">
    <property type="entry name" value="MFS"/>
</dbReference>
<organism evidence="9 10">
    <name type="scientific">Streptomyces coeruleorubidus</name>
    <dbReference type="NCBI Taxonomy" id="116188"/>
    <lineage>
        <taxon>Bacteria</taxon>
        <taxon>Bacillati</taxon>
        <taxon>Actinomycetota</taxon>
        <taxon>Actinomycetes</taxon>
        <taxon>Kitasatosporales</taxon>
        <taxon>Streptomycetaceae</taxon>
        <taxon>Streptomyces</taxon>
    </lineage>
</organism>
<dbReference type="PANTHER" id="PTHR42718">
    <property type="entry name" value="MAJOR FACILITATOR SUPERFAMILY MULTIDRUG TRANSPORTER MFSC"/>
    <property type="match status" value="1"/>
</dbReference>
<gene>
    <name evidence="9" type="ORF">R5U08_14335</name>
</gene>
<dbReference type="Pfam" id="PF01925">
    <property type="entry name" value="TauE"/>
    <property type="match status" value="1"/>
</dbReference>
<protein>
    <recommendedName>
        <fullName evidence="8">Probable membrane transporter protein</fullName>
    </recommendedName>
</protein>
<proteinExistence type="inferred from homology"/>
<dbReference type="Proteomes" id="UP001305002">
    <property type="component" value="Chromosome"/>
</dbReference>
<reference evidence="9 10" key="2">
    <citation type="journal article" date="2024" name="Microb. Biotechnol.">
        <title>The involvement of multiple ABC transporters in daunorubicin efflux in Streptomyces coeruleorubidus.</title>
        <authorList>
            <person name="Dong J."/>
            <person name="Ning J."/>
            <person name="Tian Y."/>
            <person name="Li H."/>
            <person name="Chen H."/>
            <person name="Guan W."/>
        </authorList>
    </citation>
    <scope>NUCLEOTIDE SEQUENCE [LARGE SCALE GENOMIC DNA]</scope>
    <source>
        <strain evidence="9 10">CICC 11043</strain>
    </source>
</reference>
<dbReference type="EMBL" id="CP137524">
    <property type="protein sequence ID" value="WOT40300.1"/>
    <property type="molecule type" value="Genomic_DNA"/>
</dbReference>
<evidence type="ECO:0000256" key="8">
    <source>
        <dbReference type="RuleBase" id="RU363041"/>
    </source>
</evidence>
<evidence type="ECO:0000256" key="3">
    <source>
        <dbReference type="ARBA" id="ARBA00022475"/>
    </source>
</evidence>
<feature type="transmembrane region" description="Helical" evidence="8">
    <location>
        <begin position="280"/>
        <end position="300"/>
    </location>
</feature>
<keyword evidence="3 8" id="KW-1003">Cell membrane</keyword>
<evidence type="ECO:0000256" key="1">
    <source>
        <dbReference type="ARBA" id="ARBA00004651"/>
    </source>
</evidence>
<feature type="transmembrane region" description="Helical" evidence="8">
    <location>
        <begin position="240"/>
        <end position="268"/>
    </location>
</feature>
<dbReference type="InterPro" id="IPR036259">
    <property type="entry name" value="MFS_trans_sf"/>
</dbReference>
<feature type="transmembrane region" description="Helical" evidence="8">
    <location>
        <begin position="419"/>
        <end position="440"/>
    </location>
</feature>
<keyword evidence="5 8" id="KW-1133">Transmembrane helix</keyword>
<comment type="subcellular location">
    <subcellularLocation>
        <location evidence="1 8">Cell membrane</location>
        <topology evidence="1 8">Multi-pass membrane protein</topology>
    </subcellularLocation>
</comment>
<sequence>MLIATALLIAFFFLGSVCLKHVRDFSPLRTGLVFLPVAVATGIGAHLGARLVGRIGSRPTAVAGMAVAAAGSVPPTRLSESGSVDAGLLPDFVIASLGIGAVFVTATTTALAMVEHREAGLASGVVNTFHEVGGSIDVAVVSTVAASGLERGSAGGFAGAFNSIPEVRGAVGDPRCPSPRGACSGGQGGAPARMPGMTTAQNLAPRRSTRSVPVVVGVGVAIGVLGGMIGLGGAEFRLPLLVGLFGFAALSAVILNKAMSLVVILVALPARLAVVPATEVVARWPVAVNLLAGSLLGAWAGATWAVRMRSATLHKVLGALMLLMAAALMVTHTTTLGTLALPLWAQVPCGVVAGFGVGVVAAIMGVAGGELLIPTIVLLFGVDIKTAGSLSLLVSLPTMLVAFARYSRDGSFAVIGANLRFTLVMATGSVAGALMGGLLLGVFPDLVLIPALTVILLVSAAKLARHH</sequence>
<keyword evidence="10" id="KW-1185">Reference proteome</keyword>
<feature type="transmembrane region" description="Helical" evidence="8">
    <location>
        <begin position="93"/>
        <end position="114"/>
    </location>
</feature>
<comment type="similarity">
    <text evidence="8">Belongs to the 4-toluene sulfonate uptake permease (TSUP) (TC 2.A.102) family.</text>
</comment>
<keyword evidence="7" id="KW-0046">Antibiotic resistance</keyword>
<evidence type="ECO:0000256" key="2">
    <source>
        <dbReference type="ARBA" id="ARBA00022448"/>
    </source>
</evidence>
<feature type="transmembrane region" description="Helical" evidence="8">
    <location>
        <begin position="28"/>
        <end position="48"/>
    </location>
</feature>
<evidence type="ECO:0000313" key="10">
    <source>
        <dbReference type="Proteomes" id="UP001305002"/>
    </source>
</evidence>
<dbReference type="Pfam" id="PF07690">
    <property type="entry name" value="MFS_1"/>
    <property type="match status" value="1"/>
</dbReference>
<feature type="transmembrane region" description="Helical" evidence="8">
    <location>
        <begin position="212"/>
        <end position="234"/>
    </location>
</feature>
<feature type="transmembrane region" description="Helical" evidence="8">
    <location>
        <begin position="446"/>
        <end position="464"/>
    </location>
</feature>
<name>A0ABZ0KQE9_STRC4</name>
<dbReference type="InterPro" id="IPR002781">
    <property type="entry name" value="TM_pro_TauE-like"/>
</dbReference>